<sequence>MDIYSPSSRYTDISIANGFSERDAHLYTCRDYLLQPTLLDSDLKGSDLKYCAIPCKASRRKRPHPIGLENPSWASRLNRGVRFDDKGRVVAIDDVIRPRQRMNDAIKVAWNIQTNKLRMKYS</sequence>
<reference evidence="1" key="2">
    <citation type="submission" date="2014-06" db="EMBL/GenBank/DDBJ databases">
        <authorList>
            <person name="Aslett M."/>
        </authorList>
    </citation>
    <scope>NUCLEOTIDE SEQUENCE</scope>
</reference>
<reference evidence="3" key="3">
    <citation type="submission" date="2020-10" db="UniProtKB">
        <authorList>
            <consortium name="WormBaseParasite"/>
        </authorList>
    </citation>
    <scope>IDENTIFICATION</scope>
</reference>
<evidence type="ECO:0000313" key="2">
    <source>
        <dbReference type="Proteomes" id="UP000492820"/>
    </source>
</evidence>
<evidence type="ECO:0000313" key="1">
    <source>
        <dbReference type="EMBL" id="CDS17420.1"/>
    </source>
</evidence>
<dbReference type="EMBL" id="LK028577">
    <property type="protein sequence ID" value="CDS17420.1"/>
    <property type="molecule type" value="Genomic_DNA"/>
</dbReference>
<reference evidence="1 2" key="1">
    <citation type="journal article" date="2013" name="Nature">
        <title>The genomes of four tapeworm species reveal adaptations to parasitism.</title>
        <authorList>
            <person name="Tsai I.J."/>
            <person name="Zarowiecki M."/>
            <person name="Holroyd N."/>
            <person name="Garciarrubio A."/>
            <person name="Sanchez-Flores A."/>
            <person name="Brooks K.L."/>
            <person name="Tracey A."/>
            <person name="Bobes R.J."/>
            <person name="Fragoso G."/>
            <person name="Sciutto E."/>
            <person name="Aslett M."/>
            <person name="Beasley H."/>
            <person name="Bennett H.M."/>
            <person name="Cai J."/>
            <person name="Camicia F."/>
            <person name="Clark R."/>
            <person name="Cucher M."/>
            <person name="De Silva N."/>
            <person name="Day T.A."/>
            <person name="Deplazes P."/>
            <person name="Estrada K."/>
            <person name="Fernandez C."/>
            <person name="Holland P.W."/>
            <person name="Hou J."/>
            <person name="Hu S."/>
            <person name="Huckvale T."/>
            <person name="Hung S.S."/>
            <person name="Kamenetzky L."/>
            <person name="Keane J.A."/>
            <person name="Kiss F."/>
            <person name="Koziol U."/>
            <person name="Lambert O."/>
            <person name="Liu K."/>
            <person name="Luo X."/>
            <person name="Luo Y."/>
            <person name="Macchiaroli N."/>
            <person name="Nichol S."/>
            <person name="Paps J."/>
            <person name="Parkinson J."/>
            <person name="Pouchkina-Stantcheva N."/>
            <person name="Riddiford N."/>
            <person name="Rosenzvit M."/>
            <person name="Salinas G."/>
            <person name="Wasmuth J.D."/>
            <person name="Zamanian M."/>
            <person name="Zheng Y."/>
            <person name="Cai X."/>
            <person name="Soberon X."/>
            <person name="Olson P.D."/>
            <person name="Laclette J.P."/>
            <person name="Brehm K."/>
            <person name="Berriman M."/>
            <person name="Garciarrubio A."/>
            <person name="Bobes R.J."/>
            <person name="Fragoso G."/>
            <person name="Sanchez-Flores A."/>
            <person name="Estrada K."/>
            <person name="Cevallos M.A."/>
            <person name="Morett E."/>
            <person name="Gonzalez V."/>
            <person name="Portillo T."/>
            <person name="Ochoa-Leyva A."/>
            <person name="Jose M.V."/>
            <person name="Sciutto E."/>
            <person name="Landa A."/>
            <person name="Jimenez L."/>
            <person name="Valdes V."/>
            <person name="Carrero J.C."/>
            <person name="Larralde C."/>
            <person name="Morales-Montor J."/>
            <person name="Limon-Lason J."/>
            <person name="Soberon X."/>
            <person name="Laclette J.P."/>
        </authorList>
    </citation>
    <scope>NUCLEOTIDE SEQUENCE [LARGE SCALE GENOMIC DNA]</scope>
</reference>
<protein>
    <submittedName>
        <fullName evidence="1 3">Uncharacterized protein</fullName>
    </submittedName>
</protein>
<evidence type="ECO:0000313" key="3">
    <source>
        <dbReference type="WBParaSite" id="EgrG_001017000"/>
    </source>
</evidence>
<dbReference type="WBParaSite" id="EgrG_001017000">
    <property type="protein sequence ID" value="EgrG_001017000"/>
    <property type="gene ID" value="EgrG_001017000"/>
</dbReference>
<dbReference type="OrthoDB" id="10502393at2759"/>
<proteinExistence type="predicted"/>
<dbReference type="AlphaFoldDB" id="A0A068WIB3"/>
<gene>
    <name evidence="1" type="ORF">EgrG_001017000</name>
</gene>
<organism evidence="1">
    <name type="scientific">Echinococcus granulosus</name>
    <name type="common">Hydatid tapeworm</name>
    <dbReference type="NCBI Taxonomy" id="6210"/>
    <lineage>
        <taxon>Eukaryota</taxon>
        <taxon>Metazoa</taxon>
        <taxon>Spiralia</taxon>
        <taxon>Lophotrochozoa</taxon>
        <taxon>Platyhelminthes</taxon>
        <taxon>Cestoda</taxon>
        <taxon>Eucestoda</taxon>
        <taxon>Cyclophyllidea</taxon>
        <taxon>Taeniidae</taxon>
        <taxon>Echinococcus</taxon>
        <taxon>Echinococcus granulosus group</taxon>
    </lineage>
</organism>
<dbReference type="Proteomes" id="UP000492820">
    <property type="component" value="Unassembled WGS sequence"/>
</dbReference>
<accession>A0A068WIB3</accession>
<name>A0A068WIB3_ECHGR</name>